<keyword evidence="5" id="KW-1185">Reference proteome</keyword>
<evidence type="ECO:0000256" key="1">
    <source>
        <dbReference type="SAM" id="MobiDB-lite"/>
    </source>
</evidence>
<evidence type="ECO:0000313" key="4">
    <source>
        <dbReference type="EMBL" id="MCK7592524.1"/>
    </source>
</evidence>
<dbReference type="Pfam" id="PF05036">
    <property type="entry name" value="SPOR"/>
    <property type="match status" value="1"/>
</dbReference>
<feature type="transmembrane region" description="Helical" evidence="2">
    <location>
        <begin position="21"/>
        <end position="40"/>
    </location>
</feature>
<dbReference type="PANTHER" id="PTHR38687">
    <property type="entry name" value="CELL DIVISION PROTEIN DEDD-RELATED"/>
    <property type="match status" value="1"/>
</dbReference>
<sequence length="192" mass="20670">MAARRPKTQARRHGERRTPGWVWLLAGLLLGLGIAVIVLVRDGIDASKLLPRPNPAATTPPEPEAPVAQKGQPAEKKPKYDFYTVLPGREVVIPDAELSAQAKAEPEKPAEPAERLLLQAGAFSDPRRAEEIKAAIAFTGLIARVEPTTAASGQTVHRVMLGPFASLRELDDAKSTLERSGVQAIAIREPGR</sequence>
<dbReference type="SUPFAM" id="SSF110997">
    <property type="entry name" value="Sporulation related repeat"/>
    <property type="match status" value="1"/>
</dbReference>
<feature type="domain" description="SPOR" evidence="3">
    <location>
        <begin position="110"/>
        <end position="190"/>
    </location>
</feature>
<dbReference type="PANTHER" id="PTHR38687:SF1">
    <property type="entry name" value="CELL DIVISION PROTEIN DEDD"/>
    <property type="match status" value="1"/>
</dbReference>
<reference evidence="4" key="1">
    <citation type="submission" date="2022-04" db="EMBL/GenBank/DDBJ databases">
        <title>Lysobacter sp. CAU 1642 isolated from sea sand.</title>
        <authorList>
            <person name="Kim W."/>
        </authorList>
    </citation>
    <scope>NUCLEOTIDE SEQUENCE</scope>
    <source>
        <strain evidence="4">CAU 1642</strain>
    </source>
</reference>
<organism evidence="4 5">
    <name type="scientific">Pseudomarimonas salicorniae</name>
    <dbReference type="NCBI Taxonomy" id="2933270"/>
    <lineage>
        <taxon>Bacteria</taxon>
        <taxon>Pseudomonadati</taxon>
        <taxon>Pseudomonadota</taxon>
        <taxon>Gammaproteobacteria</taxon>
        <taxon>Lysobacterales</taxon>
        <taxon>Lysobacteraceae</taxon>
        <taxon>Pseudomarimonas</taxon>
    </lineage>
</organism>
<dbReference type="RefSeq" id="WP_248204717.1">
    <property type="nucleotide sequence ID" value="NZ_JALNMH010000001.1"/>
</dbReference>
<name>A0ABT0GDA4_9GAMM</name>
<dbReference type="InterPro" id="IPR036680">
    <property type="entry name" value="SPOR-like_sf"/>
</dbReference>
<dbReference type="PROSITE" id="PS51724">
    <property type="entry name" value="SPOR"/>
    <property type="match status" value="1"/>
</dbReference>
<comment type="caution">
    <text evidence="4">The sequence shown here is derived from an EMBL/GenBank/DDBJ whole genome shotgun (WGS) entry which is preliminary data.</text>
</comment>
<keyword evidence="2" id="KW-0472">Membrane</keyword>
<dbReference type="EMBL" id="JALNMH010000001">
    <property type="protein sequence ID" value="MCK7592524.1"/>
    <property type="molecule type" value="Genomic_DNA"/>
</dbReference>
<keyword evidence="2" id="KW-0812">Transmembrane</keyword>
<protein>
    <submittedName>
        <fullName evidence="4">SPOR domain-containing protein</fullName>
    </submittedName>
</protein>
<keyword evidence="2" id="KW-1133">Transmembrane helix</keyword>
<evidence type="ECO:0000259" key="3">
    <source>
        <dbReference type="PROSITE" id="PS51724"/>
    </source>
</evidence>
<proteinExistence type="predicted"/>
<feature type="region of interest" description="Disordered" evidence="1">
    <location>
        <begin position="49"/>
        <end position="78"/>
    </location>
</feature>
<dbReference type="Proteomes" id="UP001431449">
    <property type="component" value="Unassembled WGS sequence"/>
</dbReference>
<gene>
    <name evidence="4" type="ORF">M0G41_02445</name>
</gene>
<dbReference type="InterPro" id="IPR007730">
    <property type="entry name" value="SPOR-like_dom"/>
</dbReference>
<evidence type="ECO:0000313" key="5">
    <source>
        <dbReference type="Proteomes" id="UP001431449"/>
    </source>
</evidence>
<dbReference type="InterPro" id="IPR052521">
    <property type="entry name" value="Cell_div_SPOR-domain"/>
</dbReference>
<evidence type="ECO:0000256" key="2">
    <source>
        <dbReference type="SAM" id="Phobius"/>
    </source>
</evidence>
<dbReference type="Gene3D" id="3.30.70.1070">
    <property type="entry name" value="Sporulation related repeat"/>
    <property type="match status" value="1"/>
</dbReference>
<feature type="compositionally biased region" description="Pro residues" evidence="1">
    <location>
        <begin position="52"/>
        <end position="64"/>
    </location>
</feature>
<accession>A0ABT0GDA4</accession>